<keyword evidence="2 4" id="KW-0863">Zinc-finger</keyword>
<keyword evidence="1" id="KW-0479">Metal-binding</keyword>
<dbReference type="Pfam" id="PF01753">
    <property type="entry name" value="zf-MYND"/>
    <property type="match status" value="1"/>
</dbReference>
<dbReference type="GO" id="GO:0008270">
    <property type="term" value="F:zinc ion binding"/>
    <property type="evidence" value="ECO:0007669"/>
    <property type="project" value="UniProtKB-KW"/>
</dbReference>
<evidence type="ECO:0000313" key="7">
    <source>
        <dbReference type="Proteomes" id="UP001362999"/>
    </source>
</evidence>
<dbReference type="Proteomes" id="UP001362999">
    <property type="component" value="Unassembled WGS sequence"/>
</dbReference>
<dbReference type="PROSITE" id="PS50865">
    <property type="entry name" value="ZF_MYND_2"/>
    <property type="match status" value="1"/>
</dbReference>
<proteinExistence type="predicted"/>
<evidence type="ECO:0000256" key="1">
    <source>
        <dbReference type="ARBA" id="ARBA00022723"/>
    </source>
</evidence>
<dbReference type="InterPro" id="IPR002893">
    <property type="entry name" value="Znf_MYND"/>
</dbReference>
<feature type="non-terminal residue" evidence="6">
    <location>
        <position position="1"/>
    </location>
</feature>
<feature type="domain" description="MYND-type" evidence="5">
    <location>
        <begin position="250"/>
        <end position="284"/>
    </location>
</feature>
<evidence type="ECO:0000259" key="5">
    <source>
        <dbReference type="PROSITE" id="PS50865"/>
    </source>
</evidence>
<evidence type="ECO:0000256" key="2">
    <source>
        <dbReference type="ARBA" id="ARBA00022771"/>
    </source>
</evidence>
<dbReference type="EMBL" id="JAWWNJ010000016">
    <property type="protein sequence ID" value="KAK7039839.1"/>
    <property type="molecule type" value="Genomic_DNA"/>
</dbReference>
<keyword evidence="3" id="KW-0862">Zinc</keyword>
<protein>
    <recommendedName>
        <fullName evidence="5">MYND-type domain-containing protein</fullName>
    </recommendedName>
</protein>
<comment type="caution">
    <text evidence="6">The sequence shown here is derived from an EMBL/GenBank/DDBJ whole genome shotgun (WGS) entry which is preliminary data.</text>
</comment>
<evidence type="ECO:0000256" key="4">
    <source>
        <dbReference type="PROSITE-ProRule" id="PRU00134"/>
    </source>
</evidence>
<accession>A0AAW0CLX9</accession>
<gene>
    <name evidence="6" type="ORF">R3P38DRAFT_2902138</name>
</gene>
<name>A0AAW0CLX9_9AGAR</name>
<dbReference type="SUPFAM" id="SSF144232">
    <property type="entry name" value="HIT/MYND zinc finger-like"/>
    <property type="match status" value="1"/>
</dbReference>
<organism evidence="6 7">
    <name type="scientific">Favolaschia claudopus</name>
    <dbReference type="NCBI Taxonomy" id="2862362"/>
    <lineage>
        <taxon>Eukaryota</taxon>
        <taxon>Fungi</taxon>
        <taxon>Dikarya</taxon>
        <taxon>Basidiomycota</taxon>
        <taxon>Agaricomycotina</taxon>
        <taxon>Agaricomycetes</taxon>
        <taxon>Agaricomycetidae</taxon>
        <taxon>Agaricales</taxon>
        <taxon>Marasmiineae</taxon>
        <taxon>Mycenaceae</taxon>
        <taxon>Favolaschia</taxon>
    </lineage>
</organism>
<reference evidence="6 7" key="1">
    <citation type="journal article" date="2024" name="J Genomics">
        <title>Draft genome sequencing and assembly of Favolaschia claudopus CIRM-BRFM 2984 isolated from oak limbs.</title>
        <authorList>
            <person name="Navarro D."/>
            <person name="Drula E."/>
            <person name="Chaduli D."/>
            <person name="Cazenave R."/>
            <person name="Ahrendt S."/>
            <person name="Wang J."/>
            <person name="Lipzen A."/>
            <person name="Daum C."/>
            <person name="Barry K."/>
            <person name="Grigoriev I.V."/>
            <person name="Favel A."/>
            <person name="Rosso M.N."/>
            <person name="Martin F."/>
        </authorList>
    </citation>
    <scope>NUCLEOTIDE SEQUENCE [LARGE SCALE GENOMIC DNA]</scope>
    <source>
        <strain evidence="6 7">CIRM-BRFM 2984</strain>
    </source>
</reference>
<dbReference type="Gene3D" id="6.10.140.2220">
    <property type="match status" value="1"/>
</dbReference>
<sequence length="289" mass="33201">VKQSLSARDSADRLAAHLGLTTTGEFKLRKYKDCLIATDEMRQLFGDLVPGDSEEPSHPIVSAFCANYLPSLVNAYMENYCPEGPYHRLLVGILQSSYFAKYFRTPAGSDLYAFYVGNILLSTHEEPLSPFTVGLLILATYAHEYKAYIEPLPDHIVTQLKCWVREQGQKSIDFLRPSLCLMSESEVLAQLSDDPEAEERMSSEFDNHKRNLDMAISILNILDGRLKNEARQLTLTRGHVFERYAQMHKEKVTGRRSECVRCQTVAYCCREHQREDWTNHKERCFKTVY</sequence>
<keyword evidence="7" id="KW-1185">Reference proteome</keyword>
<evidence type="ECO:0000313" key="6">
    <source>
        <dbReference type="EMBL" id="KAK7039839.1"/>
    </source>
</evidence>
<dbReference type="AlphaFoldDB" id="A0AAW0CLX9"/>
<evidence type="ECO:0000256" key="3">
    <source>
        <dbReference type="ARBA" id="ARBA00022833"/>
    </source>
</evidence>